<dbReference type="EMBL" id="CP002831">
    <property type="protein sequence ID" value="AFC26271.1"/>
    <property type="molecule type" value="Genomic_DNA"/>
</dbReference>
<accession>H6L0A7</accession>
<gene>
    <name evidence="2" type="ordered locus">SGRA_3547</name>
</gene>
<evidence type="ECO:0000256" key="1">
    <source>
        <dbReference type="SAM" id="MobiDB-lite"/>
    </source>
</evidence>
<dbReference type="HOGENOM" id="CLU_2737737_0_0_10"/>
<name>H6L0A7_SAPGL</name>
<protein>
    <submittedName>
        <fullName evidence="2">Uncharacterized protein</fullName>
    </submittedName>
</protein>
<proteinExistence type="predicted"/>
<dbReference type="Proteomes" id="UP000007519">
    <property type="component" value="Chromosome"/>
</dbReference>
<feature type="compositionally biased region" description="Basic residues" evidence="1">
    <location>
        <begin position="57"/>
        <end position="71"/>
    </location>
</feature>
<dbReference type="AlphaFoldDB" id="H6L0A7"/>
<feature type="compositionally biased region" description="Polar residues" evidence="1">
    <location>
        <begin position="39"/>
        <end position="55"/>
    </location>
</feature>
<feature type="compositionally biased region" description="Basic and acidic residues" evidence="1">
    <location>
        <begin position="24"/>
        <end position="35"/>
    </location>
</feature>
<organism evidence="2 3">
    <name type="scientific">Saprospira grandis (strain Lewin)</name>
    <dbReference type="NCBI Taxonomy" id="984262"/>
    <lineage>
        <taxon>Bacteria</taxon>
        <taxon>Pseudomonadati</taxon>
        <taxon>Bacteroidota</taxon>
        <taxon>Saprospiria</taxon>
        <taxon>Saprospirales</taxon>
        <taxon>Saprospiraceae</taxon>
        <taxon>Saprospira</taxon>
    </lineage>
</organism>
<evidence type="ECO:0000313" key="2">
    <source>
        <dbReference type="EMBL" id="AFC26271.1"/>
    </source>
</evidence>
<keyword evidence="3" id="KW-1185">Reference proteome</keyword>
<reference evidence="2 3" key="1">
    <citation type="journal article" date="2012" name="Stand. Genomic Sci.">
        <title>Complete genome sequencing and analysis of Saprospira grandis str. Lewin, a predatory marine bacterium.</title>
        <authorList>
            <person name="Saw J.H."/>
            <person name="Yuryev A."/>
            <person name="Kanbe M."/>
            <person name="Hou S."/>
            <person name="Young A.G."/>
            <person name="Aizawa S."/>
            <person name="Alam M."/>
        </authorList>
    </citation>
    <scope>NUCLEOTIDE SEQUENCE [LARGE SCALE GENOMIC DNA]</scope>
    <source>
        <strain evidence="2 3">Lewin</strain>
    </source>
</reference>
<sequence>MARRASWPSAAQPWPQARPSFFEQSEKKTQGRADLRAATTRTLVRSSTTEGSNHSGGRPKLKGGRGPQNKK</sequence>
<dbReference type="STRING" id="984262.SGRA_3547"/>
<dbReference type="KEGG" id="sgn:SGRA_3547"/>
<evidence type="ECO:0000313" key="3">
    <source>
        <dbReference type="Proteomes" id="UP000007519"/>
    </source>
</evidence>
<feature type="region of interest" description="Disordered" evidence="1">
    <location>
        <begin position="1"/>
        <end position="71"/>
    </location>
</feature>